<dbReference type="GO" id="GO:0072583">
    <property type="term" value="P:clathrin-dependent endocytosis"/>
    <property type="evidence" value="ECO:0007669"/>
    <property type="project" value="TreeGrafter"/>
</dbReference>
<dbReference type="SUPFAM" id="SSF46565">
    <property type="entry name" value="Chaperone J-domain"/>
    <property type="match status" value="1"/>
</dbReference>
<dbReference type="InterPro" id="IPR036869">
    <property type="entry name" value="J_dom_sf"/>
</dbReference>
<feature type="compositionally biased region" description="Polar residues" evidence="2">
    <location>
        <begin position="1153"/>
        <end position="1165"/>
    </location>
</feature>
<dbReference type="PANTHER" id="PTHR23172">
    <property type="entry name" value="AUXILIN/CYCLIN G-ASSOCIATED KINASE-RELATED"/>
    <property type="match status" value="1"/>
</dbReference>
<evidence type="ECO:0000256" key="1">
    <source>
        <dbReference type="SAM" id="Coils"/>
    </source>
</evidence>
<dbReference type="EMBL" id="JAGFBR010000005">
    <property type="protein sequence ID" value="KAH0466924.1"/>
    <property type="molecule type" value="Genomic_DNA"/>
</dbReference>
<reference evidence="3 4" key="1">
    <citation type="journal article" date="2021" name="Hortic Res">
        <title>Chromosome-scale assembly of the Dendrobium chrysotoxum genome enhances the understanding of orchid evolution.</title>
        <authorList>
            <person name="Zhang Y."/>
            <person name="Zhang G.Q."/>
            <person name="Zhang D."/>
            <person name="Liu X.D."/>
            <person name="Xu X.Y."/>
            <person name="Sun W.H."/>
            <person name="Yu X."/>
            <person name="Zhu X."/>
            <person name="Wang Z.W."/>
            <person name="Zhao X."/>
            <person name="Zhong W.Y."/>
            <person name="Chen H."/>
            <person name="Yin W.L."/>
            <person name="Huang T."/>
            <person name="Niu S.C."/>
            <person name="Liu Z.J."/>
        </authorList>
    </citation>
    <scope>NUCLEOTIDE SEQUENCE [LARGE SCALE GENOMIC DNA]</scope>
    <source>
        <strain evidence="3">Lindl</strain>
    </source>
</reference>
<dbReference type="GO" id="GO:0005737">
    <property type="term" value="C:cytoplasm"/>
    <property type="evidence" value="ECO:0007669"/>
    <property type="project" value="TreeGrafter"/>
</dbReference>
<feature type="compositionally biased region" description="Basic and acidic residues" evidence="2">
    <location>
        <begin position="690"/>
        <end position="699"/>
    </location>
</feature>
<feature type="region of interest" description="Disordered" evidence="2">
    <location>
        <begin position="683"/>
        <end position="703"/>
    </location>
</feature>
<comment type="caution">
    <text evidence="3">The sequence shown here is derived from an EMBL/GenBank/DDBJ whole genome shotgun (WGS) entry which is preliminary data.</text>
</comment>
<dbReference type="GO" id="GO:0031982">
    <property type="term" value="C:vesicle"/>
    <property type="evidence" value="ECO:0007669"/>
    <property type="project" value="TreeGrafter"/>
</dbReference>
<feature type="compositionally biased region" description="Polar residues" evidence="2">
    <location>
        <begin position="1173"/>
        <end position="1184"/>
    </location>
</feature>
<feature type="region of interest" description="Disordered" evidence="2">
    <location>
        <begin position="186"/>
        <end position="207"/>
    </location>
</feature>
<keyword evidence="4" id="KW-1185">Reference proteome</keyword>
<name>A0AAV7HGJ7_DENCH</name>
<feature type="region of interest" description="Disordered" evidence="2">
    <location>
        <begin position="311"/>
        <end position="331"/>
    </location>
</feature>
<dbReference type="PANTHER" id="PTHR23172:SF87">
    <property type="entry name" value="CHAPERONE DNAJ-DOMAIN SUPERFAMILY PROTEIN"/>
    <property type="match status" value="1"/>
</dbReference>
<feature type="coiled-coil region" evidence="1">
    <location>
        <begin position="395"/>
        <end position="422"/>
    </location>
</feature>
<keyword evidence="1" id="KW-0175">Coiled coil</keyword>
<evidence type="ECO:0000256" key="2">
    <source>
        <dbReference type="SAM" id="MobiDB-lite"/>
    </source>
</evidence>
<feature type="region of interest" description="Disordered" evidence="2">
    <location>
        <begin position="498"/>
        <end position="517"/>
    </location>
</feature>
<dbReference type="GO" id="GO:0072318">
    <property type="term" value="P:clathrin coat disassembly"/>
    <property type="evidence" value="ECO:0007669"/>
    <property type="project" value="TreeGrafter"/>
</dbReference>
<protein>
    <recommendedName>
        <fullName evidence="5">Auxilin-like protein</fullName>
    </recommendedName>
</protein>
<sequence>MEKLQSSRPWRRPINGSSILAGSDYNDVFGVPPWHTASFSVQLDDYSEIFDAAASSSSIPVLDLSVTESGFEMVGGVGSAGADGCRAGVDYFDIFGSFGGGGFAVSYEELFADPKSSGVSSSENRTRWDLLSEQQKKEASEHPLKVYTENNEPILEKNHHSSFSRQSDDNGSKQFSMACHRISREKIDDAVSDKKNKGKLDATPDNYVAADASDPVQESKNKAVNRQTVVNTGTKGYIPDGGQTNDASAYFPSASKNFAVNPLESNSASLLDVPADEKHNSRSYSYHSTSSGYVPLHDVAYLKVSEISLQTNPFKGPPPSRPPPKLSMKPEHPKALCADSRFDAQERSSLKSEANNQLNSTSEATNIDKIDESMKGIAFSPDAEVDPSSAAAVSIAAIKEAMEQAQVRLTRAKKLMDRKREKSHWKVGPLQTMGSKDDGTAAYDVELKSRSKVIDANNLLKESNTISESTAVEREEIRSTGKIPLSHGEIKMQLPSYRKDQQQVRKENASKSFVEREEMRTAGKIPLNHEKRKMQLPSYKKDQQQVRKENASKSSELACEIVEIAGEWKTNKDHYKLPRNDSLLNTVNDVSIQEDEKTAKAAISSGEDKEKYNKDSEQATEVKEKQKSMEVSVCIEKLEKDNMLKGFSMDCMDEADKNLAAATMDSFLLKHHASELEKDFGSLQSAENQKQSEAHKDNNNENDANKTGFVVDYCLYKDIVKKLVNEVNKEVKVQNETPFHDIFEKEIKEPDELCTFDETDKNKVDEEIKPRNNYENETRSMKYQYSYNADKCEVEDGDNAAEKDEGDKFQINEEARILVENKLEQEAIQDENRLENGLEMPEAQEKIKDEELEQILNSTEGACCTDCNEKETREVRTVLQQDEESMGDLMNQDVKNYEFLASADDACGKRVSESITEVPVLVENQISSNSAEQAWQLGEIEESDTRKVFLSRKEVSLLATAQDATEVSHVDKAGNLKCTEGEENNSKMNVDRERDKEPETNLEEKDLDIERERERIAVERANYEARQQVLAEARVRAEKIAVERATAEARQRALAEARQKAEKTAEAEKASREARLRAERAAVERATEEARKRAIEKALAVKASADSRERTAQFSASNKDRLSKDNRREYFKASHIKEDSDAKYRANLDKIQRNAQSQTAGSSTNDHIHSDSHNNGSGAESKLSSKARQERQQQTAERAAKALAERNMRDILAQREQAERDRLAESLDGEVRRWSSGKDGNLRALLSTLQYILGPDSGWQPIPPTDIMNASAAKKAYRKATLCVHPDKLQQRGATIQQKYICEKVFDLLQTAILLLLELRFGLAQRENQAPFIFSTKQLFLTAMSSYLKKSGYHRLLSSSRSELSEESKVAAGAAHRHFSHPMLKLFWSSNKKKKAVAKPEFLRYLRYMKESGKWDPSSDRAVIYFK</sequence>
<organism evidence="3 4">
    <name type="scientific">Dendrobium chrysotoxum</name>
    <name type="common">Orchid</name>
    <dbReference type="NCBI Taxonomy" id="161865"/>
    <lineage>
        <taxon>Eukaryota</taxon>
        <taxon>Viridiplantae</taxon>
        <taxon>Streptophyta</taxon>
        <taxon>Embryophyta</taxon>
        <taxon>Tracheophyta</taxon>
        <taxon>Spermatophyta</taxon>
        <taxon>Magnoliopsida</taxon>
        <taxon>Liliopsida</taxon>
        <taxon>Asparagales</taxon>
        <taxon>Orchidaceae</taxon>
        <taxon>Epidendroideae</taxon>
        <taxon>Malaxideae</taxon>
        <taxon>Dendrobiinae</taxon>
        <taxon>Dendrobium</taxon>
    </lineage>
</organism>
<feature type="compositionally biased region" description="Basic and acidic residues" evidence="2">
    <location>
        <begin position="1118"/>
        <end position="1127"/>
    </location>
</feature>
<feature type="compositionally biased region" description="Basic and acidic residues" evidence="2">
    <location>
        <begin position="989"/>
        <end position="1003"/>
    </location>
</feature>
<dbReference type="Proteomes" id="UP000775213">
    <property type="component" value="Unassembled WGS sequence"/>
</dbReference>
<feature type="region of interest" description="Disordered" evidence="2">
    <location>
        <begin position="1100"/>
        <end position="1127"/>
    </location>
</feature>
<dbReference type="Gene3D" id="1.10.287.110">
    <property type="entry name" value="DnaJ domain"/>
    <property type="match status" value="1"/>
</dbReference>
<evidence type="ECO:0008006" key="5">
    <source>
        <dbReference type="Google" id="ProtNLM"/>
    </source>
</evidence>
<accession>A0AAV7HGJ7</accession>
<evidence type="ECO:0000313" key="4">
    <source>
        <dbReference type="Proteomes" id="UP000775213"/>
    </source>
</evidence>
<evidence type="ECO:0000313" key="3">
    <source>
        <dbReference type="EMBL" id="KAH0466924.1"/>
    </source>
</evidence>
<gene>
    <name evidence="3" type="ORF">IEQ34_004162</name>
</gene>
<feature type="compositionally biased region" description="Basic and acidic residues" evidence="2">
    <location>
        <begin position="186"/>
        <end position="202"/>
    </location>
</feature>
<feature type="region of interest" description="Disordered" evidence="2">
    <location>
        <begin position="979"/>
        <end position="1003"/>
    </location>
</feature>
<feature type="region of interest" description="Disordered" evidence="2">
    <location>
        <begin position="598"/>
        <end position="624"/>
    </location>
</feature>
<proteinExistence type="predicted"/>
<feature type="compositionally biased region" description="Pro residues" evidence="2">
    <location>
        <begin position="315"/>
        <end position="325"/>
    </location>
</feature>
<feature type="region of interest" description="Disordered" evidence="2">
    <location>
        <begin position="1153"/>
        <end position="1200"/>
    </location>
</feature>
<feature type="compositionally biased region" description="Basic and acidic residues" evidence="2">
    <location>
        <begin position="606"/>
        <end position="624"/>
    </location>
</feature>
<dbReference type="GO" id="GO:0030276">
    <property type="term" value="F:clathrin binding"/>
    <property type="evidence" value="ECO:0007669"/>
    <property type="project" value="TreeGrafter"/>
</dbReference>